<sequence>MKGTLTIWQTCRSSWWSVSATSAGTSSRSHSTTTSPQPLIQRTFDWFSVMSRTPSCMTTSSSSCYSDAPP</sequence>
<accession>A0A0E9QMU7</accession>
<dbReference type="AlphaFoldDB" id="A0A0E9QMU7"/>
<name>A0A0E9QMU7_ANGAN</name>
<evidence type="ECO:0000313" key="1">
    <source>
        <dbReference type="EMBL" id="JAH17373.1"/>
    </source>
</evidence>
<reference evidence="1" key="2">
    <citation type="journal article" date="2015" name="Fish Shellfish Immunol.">
        <title>Early steps in the European eel (Anguilla anguilla)-Vibrio vulnificus interaction in the gills: Role of the RtxA13 toxin.</title>
        <authorList>
            <person name="Callol A."/>
            <person name="Pajuelo D."/>
            <person name="Ebbesson L."/>
            <person name="Teles M."/>
            <person name="MacKenzie S."/>
            <person name="Amaro C."/>
        </authorList>
    </citation>
    <scope>NUCLEOTIDE SEQUENCE</scope>
</reference>
<reference evidence="1" key="1">
    <citation type="submission" date="2014-11" db="EMBL/GenBank/DDBJ databases">
        <authorList>
            <person name="Amaro Gonzalez C."/>
        </authorList>
    </citation>
    <scope>NUCLEOTIDE SEQUENCE</scope>
</reference>
<protein>
    <submittedName>
        <fullName evidence="1">Uncharacterized protein</fullName>
    </submittedName>
</protein>
<proteinExistence type="predicted"/>
<organism evidence="1">
    <name type="scientific">Anguilla anguilla</name>
    <name type="common">European freshwater eel</name>
    <name type="synonym">Muraena anguilla</name>
    <dbReference type="NCBI Taxonomy" id="7936"/>
    <lineage>
        <taxon>Eukaryota</taxon>
        <taxon>Metazoa</taxon>
        <taxon>Chordata</taxon>
        <taxon>Craniata</taxon>
        <taxon>Vertebrata</taxon>
        <taxon>Euteleostomi</taxon>
        <taxon>Actinopterygii</taxon>
        <taxon>Neopterygii</taxon>
        <taxon>Teleostei</taxon>
        <taxon>Anguilliformes</taxon>
        <taxon>Anguillidae</taxon>
        <taxon>Anguilla</taxon>
    </lineage>
</organism>
<dbReference type="EMBL" id="GBXM01091204">
    <property type="protein sequence ID" value="JAH17373.1"/>
    <property type="molecule type" value="Transcribed_RNA"/>
</dbReference>